<protein>
    <recommendedName>
        <fullName evidence="1">MPN635 N-terminal domain-containing protein</fullName>
    </recommendedName>
</protein>
<evidence type="ECO:0000313" key="3">
    <source>
        <dbReference type="Proteomes" id="UP000569914"/>
    </source>
</evidence>
<dbReference type="InterPro" id="IPR036890">
    <property type="entry name" value="HATPase_C_sf"/>
</dbReference>
<dbReference type="EMBL" id="JACCBU010000001">
    <property type="protein sequence ID" value="NYE71315.1"/>
    <property type="molecule type" value="Genomic_DNA"/>
</dbReference>
<comment type="caution">
    <text evidence="2">The sequence shown here is derived from an EMBL/GenBank/DDBJ whole genome shotgun (WGS) entry which is preliminary data.</text>
</comment>
<evidence type="ECO:0000313" key="2">
    <source>
        <dbReference type="EMBL" id="NYE71315.1"/>
    </source>
</evidence>
<dbReference type="InterPro" id="IPR058987">
    <property type="entry name" value="MPN635_N"/>
</dbReference>
<gene>
    <name evidence="2" type="ORF">BKA15_002644</name>
</gene>
<dbReference type="AlphaFoldDB" id="A0A7Y9I6U1"/>
<feature type="domain" description="MPN635 N-terminal" evidence="1">
    <location>
        <begin position="166"/>
        <end position="257"/>
    </location>
</feature>
<name>A0A7Y9I6U1_9ACTN</name>
<organism evidence="2 3">
    <name type="scientific">Microlunatus parietis</name>
    <dbReference type="NCBI Taxonomy" id="682979"/>
    <lineage>
        <taxon>Bacteria</taxon>
        <taxon>Bacillati</taxon>
        <taxon>Actinomycetota</taxon>
        <taxon>Actinomycetes</taxon>
        <taxon>Propionibacteriales</taxon>
        <taxon>Propionibacteriaceae</taxon>
        <taxon>Microlunatus</taxon>
    </lineage>
</organism>
<proteinExistence type="predicted"/>
<sequence>MDEDPNAGGREIMDEPVGYFDLNIEEVLEHWPTSFAVRELIANALDEQAITGTAAPVISKDGDAWVIRDFGRGVRYQHLTQNENPEKRRHDDVIGQFGMGLKDALAVFHRRGVEVMISSPYGDLSTSLRAKEGFPDIRTLHAGVAPPTRPDEPGTMIRLRGVTDDEVAAAQRYFLRYSGDRLLEQTRYGQVLARPDGQPANIYVKGLLVAQEENFLFSYNITSLTQNLRQALNRERSNVGRGAYTDRVQAILKQCGSADVARPLAADLENYRTGGMHDELAWTEIKLHACRVLASHEQVVFVTAGQLAFGGPQVEYAQEEGYRLVLVPDDLASKISKLQDLEGRPMLDLDAYREVWNDSFSFQFVDPADLTPAESKVYGLTELIIDAAGAEPARIGVDEILISETMRLSESGRTIYGLYDPVERRIVIRRDRLATPADYCGDLLHELTHASSGYTDGTLDFEEALTEQLGMIMAELFKAGREV</sequence>
<accession>A0A7Y9I6U1</accession>
<dbReference type="Proteomes" id="UP000569914">
    <property type="component" value="Unassembled WGS sequence"/>
</dbReference>
<dbReference type="SUPFAM" id="SSF55874">
    <property type="entry name" value="ATPase domain of HSP90 chaperone/DNA topoisomerase II/histidine kinase"/>
    <property type="match status" value="1"/>
</dbReference>
<evidence type="ECO:0000259" key="1">
    <source>
        <dbReference type="Pfam" id="PF25856"/>
    </source>
</evidence>
<dbReference type="Pfam" id="PF25856">
    <property type="entry name" value="MPN635_N"/>
    <property type="match status" value="1"/>
</dbReference>
<keyword evidence="3" id="KW-1185">Reference proteome</keyword>
<reference evidence="2 3" key="1">
    <citation type="submission" date="2020-07" db="EMBL/GenBank/DDBJ databases">
        <title>Sequencing the genomes of 1000 actinobacteria strains.</title>
        <authorList>
            <person name="Klenk H.-P."/>
        </authorList>
    </citation>
    <scope>NUCLEOTIDE SEQUENCE [LARGE SCALE GENOMIC DNA]</scope>
    <source>
        <strain evidence="2 3">DSM 22083</strain>
    </source>
</reference>